<reference evidence="1" key="1">
    <citation type="journal article" date="2023" name="Genome Biol. Evol.">
        <title>First Whole Genome Sequence and Flow Cytometry Genome Size Data for the Lichen-Forming Fungus Ramalina farinacea (Ascomycota).</title>
        <authorList>
            <person name="Llewellyn T."/>
            <person name="Mian S."/>
            <person name="Hill R."/>
            <person name="Leitch I.J."/>
            <person name="Gaya E."/>
        </authorList>
    </citation>
    <scope>NUCLEOTIDE SEQUENCE</scope>
    <source>
        <strain evidence="1">LIQ254RAFAR</strain>
    </source>
</reference>
<sequence length="451" mass="51556">MDNLPREILLLVVEKIAPQATDFDAWANLAALRRTSKAMAAVATPAVFRAVPLWLSLKSLRSLNAIAENPELSKLVECIMFSPMMILPDETNIQRTETMIDNDSLTMNESLLDKSEFLMQRRAYRLEFDLLQREPNRTGETILYRILKQLPNLREVQIISTDQIGSKNVLDAFPEYAALQFTHTGVETLPQFLKVAGSWIRHLDTIRIFDQDDPQWFTSGPSVRTSRPGPDRTIRDQHLDFGAIAAGMENLADRYHDNHGLDHLTTSIWLSTHPFLLKLKTLEIYGRKSHASSFSRFCDALRRVLVMPSVIANIERLAIGCEETEVRVDNLQEVFGSTHFPKLRHLGLQWWFSPDPLYMANLLIRHRATLQRLYFHKVVAGEGTGRQGYCKDWNMVFDLLRGKDFPRLQQFDLNIPTRDVPGPESLVSVTAYVLRQQDDSPIKEDSPDASE</sequence>
<keyword evidence="2" id="KW-1185">Reference proteome</keyword>
<dbReference type="EMBL" id="JAPUFD010000009">
    <property type="protein sequence ID" value="MDI1489528.1"/>
    <property type="molecule type" value="Genomic_DNA"/>
</dbReference>
<proteinExistence type="predicted"/>
<dbReference type="AlphaFoldDB" id="A0AA43TVG4"/>
<evidence type="ECO:0000313" key="2">
    <source>
        <dbReference type="Proteomes" id="UP001161017"/>
    </source>
</evidence>
<evidence type="ECO:0000313" key="1">
    <source>
        <dbReference type="EMBL" id="MDI1489528.1"/>
    </source>
</evidence>
<protein>
    <submittedName>
        <fullName evidence="1">Uncharacterized protein</fullName>
    </submittedName>
</protein>
<dbReference type="Proteomes" id="UP001161017">
    <property type="component" value="Unassembled WGS sequence"/>
</dbReference>
<gene>
    <name evidence="1" type="ORF">OHK93_008809</name>
</gene>
<accession>A0AA43TVG4</accession>
<organism evidence="1 2">
    <name type="scientific">Ramalina farinacea</name>
    <dbReference type="NCBI Taxonomy" id="258253"/>
    <lineage>
        <taxon>Eukaryota</taxon>
        <taxon>Fungi</taxon>
        <taxon>Dikarya</taxon>
        <taxon>Ascomycota</taxon>
        <taxon>Pezizomycotina</taxon>
        <taxon>Lecanoromycetes</taxon>
        <taxon>OSLEUM clade</taxon>
        <taxon>Lecanoromycetidae</taxon>
        <taxon>Lecanorales</taxon>
        <taxon>Lecanorineae</taxon>
        <taxon>Ramalinaceae</taxon>
        <taxon>Ramalina</taxon>
    </lineage>
</organism>
<name>A0AA43TVG4_9LECA</name>
<comment type="caution">
    <text evidence="1">The sequence shown here is derived from an EMBL/GenBank/DDBJ whole genome shotgun (WGS) entry which is preliminary data.</text>
</comment>